<accession>A0A1I0F575</accession>
<proteinExistence type="predicted"/>
<keyword evidence="2 5" id="KW-0812">Transmembrane</keyword>
<dbReference type="STRING" id="237682.SAMN05421676_105176"/>
<evidence type="ECO:0000256" key="2">
    <source>
        <dbReference type="ARBA" id="ARBA00022692"/>
    </source>
</evidence>
<dbReference type="GO" id="GO:0016020">
    <property type="term" value="C:membrane"/>
    <property type="evidence" value="ECO:0007669"/>
    <property type="project" value="UniProtKB-SubCell"/>
</dbReference>
<feature type="transmembrane region" description="Helical" evidence="5">
    <location>
        <begin position="371"/>
        <end position="390"/>
    </location>
</feature>
<feature type="transmembrane region" description="Helical" evidence="5">
    <location>
        <begin position="343"/>
        <end position="365"/>
    </location>
</feature>
<feature type="transmembrane region" description="Helical" evidence="5">
    <location>
        <begin position="53"/>
        <end position="72"/>
    </location>
</feature>
<evidence type="ECO:0000256" key="4">
    <source>
        <dbReference type="ARBA" id="ARBA00023136"/>
    </source>
</evidence>
<dbReference type="Proteomes" id="UP000199095">
    <property type="component" value="Unassembled WGS sequence"/>
</dbReference>
<name>A0A1I0F575_9BACI</name>
<evidence type="ECO:0000313" key="7">
    <source>
        <dbReference type="EMBL" id="SET52216.1"/>
    </source>
</evidence>
<keyword evidence="8" id="KW-1185">Reference proteome</keyword>
<keyword evidence="3 5" id="KW-1133">Transmembrane helix</keyword>
<keyword evidence="4 5" id="KW-0472">Membrane</keyword>
<feature type="domain" description="Integral membrane bound transporter" evidence="6">
    <location>
        <begin position="357"/>
        <end position="484"/>
    </location>
</feature>
<dbReference type="AlphaFoldDB" id="A0A1I0F575"/>
<evidence type="ECO:0000256" key="1">
    <source>
        <dbReference type="ARBA" id="ARBA00004141"/>
    </source>
</evidence>
<reference evidence="8" key="1">
    <citation type="submission" date="2016-10" db="EMBL/GenBank/DDBJ databases">
        <authorList>
            <person name="Varghese N."/>
            <person name="Submissions S."/>
        </authorList>
    </citation>
    <scope>NUCLEOTIDE SEQUENCE [LARGE SCALE GENOMIC DNA]</scope>
    <source>
        <strain evidence="8">CGMCC 1.3566</strain>
    </source>
</reference>
<comment type="subcellular location">
    <subcellularLocation>
        <location evidence="1">Membrane</location>
        <topology evidence="1">Multi-pass membrane protein</topology>
    </subcellularLocation>
</comment>
<evidence type="ECO:0000256" key="3">
    <source>
        <dbReference type="ARBA" id="ARBA00022989"/>
    </source>
</evidence>
<feature type="transmembrane region" description="Helical" evidence="5">
    <location>
        <begin position="464"/>
        <end position="489"/>
    </location>
</feature>
<gene>
    <name evidence="7" type="ORF">SAMN05421676_105176</name>
</gene>
<protein>
    <submittedName>
        <fullName evidence="7">Uncharacterized membrane protein YccC</fullName>
    </submittedName>
</protein>
<dbReference type="OrthoDB" id="581879at2"/>
<dbReference type="EMBL" id="FOHJ01000005">
    <property type="protein sequence ID" value="SET52216.1"/>
    <property type="molecule type" value="Genomic_DNA"/>
</dbReference>
<feature type="transmembrane region" description="Helical" evidence="5">
    <location>
        <begin position="28"/>
        <end position="47"/>
    </location>
</feature>
<dbReference type="RefSeq" id="WP_093134505.1">
    <property type="nucleotide sequence ID" value="NZ_FOHJ01000005.1"/>
</dbReference>
<dbReference type="InterPro" id="IPR049453">
    <property type="entry name" value="Memb_transporter_dom"/>
</dbReference>
<feature type="transmembrane region" description="Helical" evidence="5">
    <location>
        <begin position="150"/>
        <end position="172"/>
    </location>
</feature>
<evidence type="ECO:0000256" key="5">
    <source>
        <dbReference type="SAM" id="Phobius"/>
    </source>
</evidence>
<dbReference type="Pfam" id="PF13515">
    <property type="entry name" value="FUSC_2"/>
    <property type="match status" value="1"/>
</dbReference>
<evidence type="ECO:0000259" key="6">
    <source>
        <dbReference type="Pfam" id="PF13515"/>
    </source>
</evidence>
<sequence length="644" mass="71543">MKEHTTKKSEIIFVIKQALKVNKKPFPWVKAFSAGLAASLPILIWLLAGHLEYGLIAAMGGFTYLYVFDVPYAQKAKKLIFVILGLTLVTALGTLVAPYPLAIALLMGLIGAVAIFVFGALRISGPSAIFFVLVFAMTTGMPVQPEDALLRSALVFSSGMLSFTIAMIGWVFNPHGPETSVVKRLYEELAEFLSAVGTETFNEARHRVMSMLIEADNSLKAGYIPWRKTDHFKRLYLLNNHAHSIFLYIVENFSGQKTKLPPELDQTVHQISISLDQNNQSELDYKSIRQSEEMDEKTESLFERIYDADAIMNVPETRIDQDIPVNKTSIRQVMGGAFDKNSIVFLTALRFGFVTIIAAVIAYQFGFARSYWVPLSCVAVMSGFSIVATYHRGIQRAFGTLIGIVIASIILAINPSGYLIALFVLSLTFITELFIVKNYGLAALFFTPNALLMAESTSQGSFTFAYFASARIIDVIIGSLIGLIGVWTIGRRSASSRIPHLITKTIRSQSQLLLALFSNQGKGFDATQSRELRKMRTNLNNLNILYNTAAGEIPVDRKALAYYWSVLYSINHLSYLLENCAISNRPNLSDDNLAQLIYVCESMANAASRKRIPTAKEVPEIEEFPSIQKEIISLQKSLRNEASH</sequence>
<organism evidence="7 8">
    <name type="scientific">Salinibacillus kushneri</name>
    <dbReference type="NCBI Taxonomy" id="237682"/>
    <lineage>
        <taxon>Bacteria</taxon>
        <taxon>Bacillati</taxon>
        <taxon>Bacillota</taxon>
        <taxon>Bacilli</taxon>
        <taxon>Bacillales</taxon>
        <taxon>Bacillaceae</taxon>
        <taxon>Salinibacillus</taxon>
    </lineage>
</organism>
<evidence type="ECO:0000313" key="8">
    <source>
        <dbReference type="Proteomes" id="UP000199095"/>
    </source>
</evidence>
<feature type="transmembrane region" description="Helical" evidence="5">
    <location>
        <begin position="419"/>
        <end position="452"/>
    </location>
</feature>
<feature type="transmembrane region" description="Helical" evidence="5">
    <location>
        <begin position="79"/>
        <end position="97"/>
    </location>
</feature>